<dbReference type="CDD" id="cd16148">
    <property type="entry name" value="sulfatase_like"/>
    <property type="match status" value="1"/>
</dbReference>
<dbReference type="OrthoDB" id="102174at2157"/>
<dbReference type="SUPFAM" id="SSF53649">
    <property type="entry name" value="Alkaline phosphatase-like"/>
    <property type="match status" value="1"/>
</dbReference>
<dbReference type="InterPro" id="IPR000917">
    <property type="entry name" value="Sulfatase_N"/>
</dbReference>
<evidence type="ECO:0000256" key="1">
    <source>
        <dbReference type="SAM" id="MobiDB-lite"/>
    </source>
</evidence>
<keyword evidence="4" id="KW-1185">Reference proteome</keyword>
<dbReference type="InterPro" id="IPR000595">
    <property type="entry name" value="cNMP-bd_dom"/>
</dbReference>
<dbReference type="KEGG" id="nmo:Nmlp_1534"/>
<name>M1XZX5_NATM8</name>
<feature type="domain" description="Cyclic nucleotide-binding" evidence="2">
    <location>
        <begin position="255"/>
        <end position="272"/>
    </location>
</feature>
<dbReference type="Proteomes" id="UP000011867">
    <property type="component" value="Chromosome"/>
</dbReference>
<dbReference type="eggNOG" id="arCOG02789">
    <property type="taxonomic scope" value="Archaea"/>
</dbReference>
<protein>
    <submittedName>
        <fullName evidence="3">AlkP-core domain protein</fullName>
    </submittedName>
</protein>
<dbReference type="Pfam" id="PF00884">
    <property type="entry name" value="Sulfatase"/>
    <property type="match status" value="1"/>
</dbReference>
<organism evidence="3 4">
    <name type="scientific">Natronomonas moolapensis (strain DSM 18674 / CECT 7526 / JCM 14361 / 8.8.11)</name>
    <dbReference type="NCBI Taxonomy" id="268739"/>
    <lineage>
        <taxon>Archaea</taxon>
        <taxon>Methanobacteriati</taxon>
        <taxon>Methanobacteriota</taxon>
        <taxon>Stenosarchaea group</taxon>
        <taxon>Halobacteria</taxon>
        <taxon>Halobacteriales</taxon>
        <taxon>Natronomonadaceae</taxon>
        <taxon>Natronomonas</taxon>
    </lineage>
</organism>
<proteinExistence type="predicted"/>
<dbReference type="PANTHER" id="PTHR43751">
    <property type="entry name" value="SULFATASE"/>
    <property type="match status" value="1"/>
</dbReference>
<evidence type="ECO:0000313" key="3">
    <source>
        <dbReference type="EMBL" id="CCQ35735.1"/>
    </source>
</evidence>
<reference evidence="3 4" key="1">
    <citation type="journal article" date="2013" name="Genome Announc.">
        <title>Genome of the haloarchaeon Natronomonas moolapensis, a neutrophilic member of a previously haloalkaliphilic genus.</title>
        <authorList>
            <person name="Dyall-Smith M.L."/>
            <person name="Pfeiffer F."/>
            <person name="Oberwinkler T."/>
            <person name="Klee K."/>
            <person name="Rampp M."/>
            <person name="Palm P."/>
            <person name="Gross K."/>
            <person name="Schuster S.C."/>
            <person name="Oesterhelt D."/>
        </authorList>
    </citation>
    <scope>NUCLEOTIDE SEQUENCE [LARGE SCALE GENOMIC DNA]</scope>
    <source>
        <strain evidence="4">DSM 18674 / JCM 14361 / 8.8.11</strain>
    </source>
</reference>
<dbReference type="RefSeq" id="WP_015408579.1">
    <property type="nucleotide sequence ID" value="NC_020388.1"/>
</dbReference>
<dbReference type="HOGENOM" id="CLU_006332_14_2_2"/>
<dbReference type="GeneID" id="14650761"/>
<dbReference type="PANTHER" id="PTHR43751:SF3">
    <property type="entry name" value="SULFATASE N-TERMINAL DOMAIN-CONTAINING PROTEIN"/>
    <property type="match status" value="1"/>
</dbReference>
<dbReference type="Gene3D" id="3.40.720.10">
    <property type="entry name" value="Alkaline Phosphatase, subunit A"/>
    <property type="match status" value="1"/>
</dbReference>
<sequence>MPDPTDEPNVLLVVLDSVRARNCSLYGYERETTPFLRSFADRATVYTQARAPSNWSLPSHVSLFTGLETHEHRVTVHDRLRPGNTVFDALEDGGYETGLFTENGFVAAHDVGLNEAFGTVRTVPEAYDDRYDTTSSNPGPDGFYYVDAFVSWLDDRDGPWAACVNLMDAHRPFEPRAEFDRWGDGRAREIQHSLPVRWEWAFHGGERSFEELDALESLYDGGIRQDDAIVQELIGTLERRGSFSETLVVICGDHGDGFGERGLLPGEPRAVSHIVPMSESLLHVPLVVSAPGQTDPRRIDRPAALTAFPEVALGRVDRSCGFAADTVYATKQPVTGELRERFERACDRVEPYTATSRAVYVADPERPGSVEKWYRWGLTATACRIPEAGAVELGPAIDPGAVDTAFGPKAPDSTGGPATLDADEIREPIEGDGVSEATREQLSALGYY</sequence>
<dbReference type="InterPro" id="IPR052701">
    <property type="entry name" value="GAG_Ulvan_Degrading_Sulfatases"/>
</dbReference>
<dbReference type="STRING" id="268739.Nmlp_1534"/>
<evidence type="ECO:0000259" key="2">
    <source>
        <dbReference type="PROSITE" id="PS50042"/>
    </source>
</evidence>
<accession>M1XZX5</accession>
<dbReference type="PROSITE" id="PS50042">
    <property type="entry name" value="CNMP_BINDING_3"/>
    <property type="match status" value="1"/>
</dbReference>
<dbReference type="EMBL" id="HF582854">
    <property type="protein sequence ID" value="CCQ35735.1"/>
    <property type="molecule type" value="Genomic_DNA"/>
</dbReference>
<evidence type="ECO:0000313" key="4">
    <source>
        <dbReference type="Proteomes" id="UP000011867"/>
    </source>
</evidence>
<gene>
    <name evidence="3" type="ordered locus">Nmlp_1534</name>
</gene>
<dbReference type="AlphaFoldDB" id="M1XZX5"/>
<dbReference type="InterPro" id="IPR017850">
    <property type="entry name" value="Alkaline_phosphatase_core_sf"/>
</dbReference>
<feature type="region of interest" description="Disordered" evidence="1">
    <location>
        <begin position="403"/>
        <end position="437"/>
    </location>
</feature>